<organism evidence="6 7">
    <name type="scientific">Microcystis aeruginosa PCC 9432</name>
    <dbReference type="NCBI Taxonomy" id="1160280"/>
    <lineage>
        <taxon>Bacteria</taxon>
        <taxon>Bacillati</taxon>
        <taxon>Cyanobacteriota</taxon>
        <taxon>Cyanophyceae</taxon>
        <taxon>Oscillatoriophycideae</taxon>
        <taxon>Chroococcales</taxon>
        <taxon>Microcystaceae</taxon>
        <taxon>Microcystis</taxon>
    </lineage>
</organism>
<dbReference type="Proteomes" id="UP000005806">
    <property type="component" value="Unassembled WGS sequence"/>
</dbReference>
<keyword evidence="3" id="KW-0813">Transport</keyword>
<dbReference type="InterPro" id="IPR005669">
    <property type="entry name" value="Thiosulph/SO4-bd"/>
</dbReference>
<comment type="similarity">
    <text evidence="2">Belongs to the prokaryotic sulfate-binding protein family.</text>
</comment>
<keyword evidence="4" id="KW-0732">Signal</keyword>
<gene>
    <name evidence="6" type="ORF">MICCA_1800009</name>
</gene>
<name>A0A822L8S2_MICAE</name>
<evidence type="ECO:0000256" key="1">
    <source>
        <dbReference type="ARBA" id="ARBA00004418"/>
    </source>
</evidence>
<dbReference type="GO" id="GO:1902358">
    <property type="term" value="P:sulfate transmembrane transport"/>
    <property type="evidence" value="ECO:0007669"/>
    <property type="project" value="InterPro"/>
</dbReference>
<dbReference type="EMBL" id="CAIH01000091">
    <property type="protein sequence ID" value="CCH91776.1"/>
    <property type="molecule type" value="Genomic_DNA"/>
</dbReference>
<proteinExistence type="inferred from homology"/>
<dbReference type="GO" id="GO:0140104">
    <property type="term" value="F:molecular carrier activity"/>
    <property type="evidence" value="ECO:0007669"/>
    <property type="project" value="InterPro"/>
</dbReference>
<evidence type="ECO:0000313" key="6">
    <source>
        <dbReference type="EMBL" id="CCH91776.1"/>
    </source>
</evidence>
<protein>
    <submittedName>
        <fullName evidence="6">Uncharacterized protein</fullName>
    </submittedName>
</protein>
<dbReference type="AlphaFoldDB" id="A0A822L8S2"/>
<accession>A0A822L8S2</accession>
<evidence type="ECO:0000256" key="4">
    <source>
        <dbReference type="ARBA" id="ARBA00022729"/>
    </source>
</evidence>
<dbReference type="SUPFAM" id="SSF53850">
    <property type="entry name" value="Periplasmic binding protein-like II"/>
    <property type="match status" value="1"/>
</dbReference>
<dbReference type="Gene3D" id="3.40.190.10">
    <property type="entry name" value="Periplasmic binding protein-like II"/>
    <property type="match status" value="1"/>
</dbReference>
<sequence length="41" mass="4424">MTRAGNPKNIQSWADLAREDVTVLSADPKTSGIAIWQLIVG</sequence>
<reference evidence="6 7" key="1">
    <citation type="submission" date="2012-04" db="EMBL/GenBank/DDBJ databases">
        <authorList>
            <person name="Genoscope - CEA"/>
        </authorList>
    </citation>
    <scope>NUCLEOTIDE SEQUENCE [LARGE SCALE GENOMIC DNA]</scope>
    <source>
        <strain evidence="6 7">9432</strain>
    </source>
</reference>
<dbReference type="GO" id="GO:0042597">
    <property type="term" value="C:periplasmic space"/>
    <property type="evidence" value="ECO:0007669"/>
    <property type="project" value="UniProtKB-SubCell"/>
</dbReference>
<evidence type="ECO:0000256" key="3">
    <source>
        <dbReference type="ARBA" id="ARBA00022448"/>
    </source>
</evidence>
<dbReference type="Pfam" id="PF13531">
    <property type="entry name" value="SBP_bac_11"/>
    <property type="match status" value="1"/>
</dbReference>
<comment type="caution">
    <text evidence="6">The sequence shown here is derived from an EMBL/GenBank/DDBJ whole genome shotgun (WGS) entry which is preliminary data.</text>
</comment>
<dbReference type="PANTHER" id="PTHR30368">
    <property type="entry name" value="SULFATE-BINDING PROTEIN"/>
    <property type="match status" value="1"/>
</dbReference>
<evidence type="ECO:0000313" key="7">
    <source>
        <dbReference type="Proteomes" id="UP000005806"/>
    </source>
</evidence>
<keyword evidence="5" id="KW-0574">Periplasm</keyword>
<comment type="subcellular location">
    <subcellularLocation>
        <location evidence="1">Periplasm</location>
    </subcellularLocation>
</comment>
<dbReference type="PANTHER" id="PTHR30368:SF2">
    <property type="entry name" value="SULFATE-BINDING PROTEIN"/>
    <property type="match status" value="1"/>
</dbReference>
<evidence type="ECO:0000256" key="2">
    <source>
        <dbReference type="ARBA" id="ARBA00006099"/>
    </source>
</evidence>
<evidence type="ECO:0000256" key="5">
    <source>
        <dbReference type="ARBA" id="ARBA00022764"/>
    </source>
</evidence>